<feature type="domain" description="PAC" evidence="5">
    <location>
        <begin position="268"/>
        <end position="320"/>
    </location>
</feature>
<dbReference type="SUPFAM" id="SSF55073">
    <property type="entry name" value="Nucleotide cyclase"/>
    <property type="match status" value="1"/>
</dbReference>
<dbReference type="PROSITE" id="PS50887">
    <property type="entry name" value="GGDEF"/>
    <property type="match status" value="1"/>
</dbReference>
<dbReference type="InterPro" id="IPR013655">
    <property type="entry name" value="PAS_fold_3"/>
</dbReference>
<dbReference type="InterPro" id="IPR000160">
    <property type="entry name" value="GGDEF_dom"/>
</dbReference>
<dbReference type="PROSITE" id="PS50112">
    <property type="entry name" value="PAS"/>
    <property type="match status" value="1"/>
</dbReference>
<dbReference type="Pfam" id="PF00990">
    <property type="entry name" value="GGDEF"/>
    <property type="match status" value="1"/>
</dbReference>
<feature type="domain" description="GGDEF" evidence="6">
    <location>
        <begin position="366"/>
        <end position="495"/>
    </location>
</feature>
<dbReference type="SMART" id="SM00086">
    <property type="entry name" value="PAC"/>
    <property type="match status" value="1"/>
</dbReference>
<proteinExistence type="predicted"/>
<dbReference type="GO" id="GO:0052621">
    <property type="term" value="F:diguanylate cyclase activity"/>
    <property type="evidence" value="ECO:0007669"/>
    <property type="project" value="UniProtKB-EC"/>
</dbReference>
<dbReference type="EMBL" id="BMCT01000001">
    <property type="protein sequence ID" value="GGF51621.1"/>
    <property type="molecule type" value="Genomic_DNA"/>
</dbReference>
<dbReference type="CDD" id="cd01949">
    <property type="entry name" value="GGDEF"/>
    <property type="match status" value="1"/>
</dbReference>
<comment type="caution">
    <text evidence="7">The sequence shown here is derived from an EMBL/GenBank/DDBJ whole genome shotgun (WGS) entry which is preliminary data.</text>
</comment>
<keyword evidence="3" id="KW-0175">Coiled coil</keyword>
<dbReference type="SMART" id="SM00065">
    <property type="entry name" value="GAF"/>
    <property type="match status" value="1"/>
</dbReference>
<dbReference type="Gene3D" id="3.30.450.20">
    <property type="entry name" value="PAS domain"/>
    <property type="match status" value="1"/>
</dbReference>
<reference evidence="7" key="1">
    <citation type="journal article" date="2014" name="Int. J. Syst. Evol. Microbiol.">
        <title>Complete genome sequence of Corynebacterium casei LMG S-19264T (=DSM 44701T), isolated from a smear-ripened cheese.</title>
        <authorList>
            <consortium name="US DOE Joint Genome Institute (JGI-PGF)"/>
            <person name="Walter F."/>
            <person name="Albersmeier A."/>
            <person name="Kalinowski J."/>
            <person name="Ruckert C."/>
        </authorList>
    </citation>
    <scope>NUCLEOTIDE SEQUENCE</scope>
    <source>
        <strain evidence="7">CCM 7897</strain>
    </source>
</reference>
<dbReference type="InterPro" id="IPR000014">
    <property type="entry name" value="PAS"/>
</dbReference>
<dbReference type="Gene3D" id="3.30.70.270">
    <property type="match status" value="1"/>
</dbReference>
<dbReference type="InterPro" id="IPR050469">
    <property type="entry name" value="Diguanylate_Cyclase"/>
</dbReference>
<dbReference type="Pfam" id="PF08447">
    <property type="entry name" value="PAS_3"/>
    <property type="match status" value="1"/>
</dbReference>
<reference evidence="7" key="2">
    <citation type="submission" date="2020-09" db="EMBL/GenBank/DDBJ databases">
        <authorList>
            <person name="Sun Q."/>
            <person name="Sedlacek I."/>
        </authorList>
    </citation>
    <scope>NUCLEOTIDE SEQUENCE</scope>
    <source>
        <strain evidence="7">CCM 7897</strain>
    </source>
</reference>
<dbReference type="Gene3D" id="3.30.450.40">
    <property type="match status" value="1"/>
</dbReference>
<dbReference type="SMART" id="SM00091">
    <property type="entry name" value="PAS"/>
    <property type="match status" value="1"/>
</dbReference>
<evidence type="ECO:0000259" key="5">
    <source>
        <dbReference type="PROSITE" id="PS50113"/>
    </source>
</evidence>
<accession>A0A917BM79</accession>
<dbReference type="PANTHER" id="PTHR45138">
    <property type="entry name" value="REGULATORY COMPONENTS OF SENSORY TRANSDUCTION SYSTEM"/>
    <property type="match status" value="1"/>
</dbReference>
<feature type="domain" description="PAS" evidence="4">
    <location>
        <begin position="194"/>
        <end position="264"/>
    </location>
</feature>
<dbReference type="SUPFAM" id="SSF55785">
    <property type="entry name" value="PYP-like sensor domain (PAS domain)"/>
    <property type="match status" value="1"/>
</dbReference>
<evidence type="ECO:0000313" key="7">
    <source>
        <dbReference type="EMBL" id="GGF51621.1"/>
    </source>
</evidence>
<dbReference type="CDD" id="cd00130">
    <property type="entry name" value="PAS"/>
    <property type="match status" value="1"/>
</dbReference>
<dbReference type="Proteomes" id="UP000606044">
    <property type="component" value="Unassembled WGS sequence"/>
</dbReference>
<dbReference type="NCBIfam" id="TIGR00229">
    <property type="entry name" value="sensory_box"/>
    <property type="match status" value="1"/>
</dbReference>
<name>A0A917BM79_9HYPH</name>
<dbReference type="AlphaFoldDB" id="A0A917BM79"/>
<dbReference type="FunFam" id="3.30.70.270:FF:000001">
    <property type="entry name" value="Diguanylate cyclase domain protein"/>
    <property type="match status" value="1"/>
</dbReference>
<dbReference type="RefSeq" id="WP_188575746.1">
    <property type="nucleotide sequence ID" value="NZ_BMCT01000001.1"/>
</dbReference>
<dbReference type="InterPro" id="IPR029016">
    <property type="entry name" value="GAF-like_dom_sf"/>
</dbReference>
<dbReference type="SMART" id="SM00267">
    <property type="entry name" value="GGDEF"/>
    <property type="match status" value="1"/>
</dbReference>
<evidence type="ECO:0000256" key="1">
    <source>
        <dbReference type="ARBA" id="ARBA00012528"/>
    </source>
</evidence>
<dbReference type="InterPro" id="IPR043128">
    <property type="entry name" value="Rev_trsase/Diguanyl_cyclase"/>
</dbReference>
<organism evidence="7 8">
    <name type="scientific">Azorhizobium oxalatiphilum</name>
    <dbReference type="NCBI Taxonomy" id="980631"/>
    <lineage>
        <taxon>Bacteria</taxon>
        <taxon>Pseudomonadati</taxon>
        <taxon>Pseudomonadota</taxon>
        <taxon>Alphaproteobacteria</taxon>
        <taxon>Hyphomicrobiales</taxon>
        <taxon>Xanthobacteraceae</taxon>
        <taxon>Azorhizobium</taxon>
    </lineage>
</organism>
<sequence>MSKHTPHHPSVTDPIAALWTRRLRAFQELVSRPSTTLQQVFADFLAMAATQFELEKGLILQADGNHFTILAMVGIDCTVPVKIGDTLDLGSTFAYTVASTGRSIASHHVSRDPLLRDHPFAGEKRPEVYLGSPILFGTRLFGVIAMAGATPRPEPFNAAEIALLDLMGQTLGGIIERDRLDREREAAERRHRETTALLSTAFDTAAIGMALVNANGRFLQANAALCRLLGYEERELQALHFQTVTYREDLDADLELLRALTDGEIPEYRLEKRYLHKDGHVIWAELNVALVREPDGTPRCYVAQVQGIDAQKALIAKLEEQQAELQAANDKLTRLATIDPLTEVLNRRALRQKIDELHTAAFENGTGLGVLMVDVDRFKAYNDRYGHMEGDHALRTIARAIVAAGREGDVVGRFGGEEFLVVLPAVDADGTGAAAERIRAAIAASTDFREPTTVSVGAHVLCPAQTGEGMDEAIARADVALYEAKRTGRNRVTLA</sequence>
<evidence type="ECO:0000256" key="3">
    <source>
        <dbReference type="SAM" id="Coils"/>
    </source>
</evidence>
<dbReference type="PANTHER" id="PTHR45138:SF9">
    <property type="entry name" value="DIGUANYLATE CYCLASE DGCM-RELATED"/>
    <property type="match status" value="1"/>
</dbReference>
<dbReference type="NCBIfam" id="TIGR00254">
    <property type="entry name" value="GGDEF"/>
    <property type="match status" value="1"/>
</dbReference>
<dbReference type="InterPro" id="IPR000700">
    <property type="entry name" value="PAS-assoc_C"/>
</dbReference>
<comment type="catalytic activity">
    <reaction evidence="2">
        <text>2 GTP = 3',3'-c-di-GMP + 2 diphosphate</text>
        <dbReference type="Rhea" id="RHEA:24898"/>
        <dbReference type="ChEBI" id="CHEBI:33019"/>
        <dbReference type="ChEBI" id="CHEBI:37565"/>
        <dbReference type="ChEBI" id="CHEBI:58805"/>
        <dbReference type="EC" id="2.7.7.65"/>
    </reaction>
</comment>
<keyword evidence="8" id="KW-1185">Reference proteome</keyword>
<dbReference type="Pfam" id="PF13185">
    <property type="entry name" value="GAF_2"/>
    <property type="match status" value="1"/>
</dbReference>
<dbReference type="SUPFAM" id="SSF55781">
    <property type="entry name" value="GAF domain-like"/>
    <property type="match status" value="1"/>
</dbReference>
<dbReference type="InterPro" id="IPR001610">
    <property type="entry name" value="PAC"/>
</dbReference>
<dbReference type="InterPro" id="IPR003018">
    <property type="entry name" value="GAF"/>
</dbReference>
<evidence type="ECO:0000259" key="4">
    <source>
        <dbReference type="PROSITE" id="PS50112"/>
    </source>
</evidence>
<dbReference type="EC" id="2.7.7.65" evidence="1"/>
<dbReference type="InterPro" id="IPR029787">
    <property type="entry name" value="Nucleotide_cyclase"/>
</dbReference>
<dbReference type="PROSITE" id="PS50113">
    <property type="entry name" value="PAC"/>
    <property type="match status" value="1"/>
</dbReference>
<feature type="coiled-coil region" evidence="3">
    <location>
        <begin position="308"/>
        <end position="338"/>
    </location>
</feature>
<evidence type="ECO:0000256" key="2">
    <source>
        <dbReference type="ARBA" id="ARBA00034247"/>
    </source>
</evidence>
<gene>
    <name evidence="7" type="ORF">GCM10007301_08860</name>
</gene>
<protein>
    <recommendedName>
        <fullName evidence="1">diguanylate cyclase</fullName>
        <ecNumber evidence="1">2.7.7.65</ecNumber>
    </recommendedName>
</protein>
<dbReference type="InterPro" id="IPR035965">
    <property type="entry name" value="PAS-like_dom_sf"/>
</dbReference>
<evidence type="ECO:0000259" key="6">
    <source>
        <dbReference type="PROSITE" id="PS50887"/>
    </source>
</evidence>
<evidence type="ECO:0000313" key="8">
    <source>
        <dbReference type="Proteomes" id="UP000606044"/>
    </source>
</evidence>